<organism evidence="4 5">
    <name type="scientific">Paenibacillus foliorum</name>
    <dbReference type="NCBI Taxonomy" id="2654974"/>
    <lineage>
        <taxon>Bacteria</taxon>
        <taxon>Bacillati</taxon>
        <taxon>Bacillota</taxon>
        <taxon>Bacilli</taxon>
        <taxon>Bacillales</taxon>
        <taxon>Paenibacillaceae</taxon>
        <taxon>Paenibacillus</taxon>
    </lineage>
</organism>
<dbReference type="PANTHER" id="PTHR23416">
    <property type="entry name" value="SIALIC ACID SYNTHASE-RELATED"/>
    <property type="match status" value="1"/>
</dbReference>
<dbReference type="PROSITE" id="PS00101">
    <property type="entry name" value="HEXAPEP_TRANSFERASES"/>
    <property type="match status" value="1"/>
</dbReference>
<gene>
    <name evidence="4" type="ORF">GC093_29510</name>
</gene>
<dbReference type="Pfam" id="PF14602">
    <property type="entry name" value="Hexapep_2"/>
    <property type="match status" value="1"/>
</dbReference>
<evidence type="ECO:0000256" key="1">
    <source>
        <dbReference type="ARBA" id="ARBA00007274"/>
    </source>
</evidence>
<dbReference type="InterPro" id="IPR018357">
    <property type="entry name" value="Hexapep_transf_CS"/>
</dbReference>
<dbReference type="InterPro" id="IPR051159">
    <property type="entry name" value="Hexapeptide_acetyltransf"/>
</dbReference>
<dbReference type="InterPro" id="IPR011004">
    <property type="entry name" value="Trimer_LpxA-like_sf"/>
</dbReference>
<keyword evidence="5" id="KW-1185">Reference proteome</keyword>
<comment type="caution">
    <text evidence="4">The sequence shown here is derived from an EMBL/GenBank/DDBJ whole genome shotgun (WGS) entry which is preliminary data.</text>
</comment>
<proteinExistence type="inferred from homology"/>
<dbReference type="Gene3D" id="2.160.10.10">
    <property type="entry name" value="Hexapeptide repeat proteins"/>
    <property type="match status" value="1"/>
</dbReference>
<dbReference type="PANTHER" id="PTHR23416:SF23">
    <property type="entry name" value="ACETYLTRANSFERASE C18B11.09C-RELATED"/>
    <property type="match status" value="1"/>
</dbReference>
<evidence type="ECO:0000313" key="5">
    <source>
        <dbReference type="Proteomes" id="UP000641588"/>
    </source>
</evidence>
<dbReference type="Proteomes" id="UP000641588">
    <property type="component" value="Unassembled WGS sequence"/>
</dbReference>
<comment type="similarity">
    <text evidence="1">Belongs to the transferase hexapeptide repeat family.</text>
</comment>
<dbReference type="AlphaFoldDB" id="A0A972H6M7"/>
<reference evidence="4" key="1">
    <citation type="submission" date="2019-10" db="EMBL/GenBank/DDBJ databases">
        <title>Description of Paenibacillus glebae sp. nov.</title>
        <authorList>
            <person name="Carlier A."/>
            <person name="Qi S."/>
        </authorList>
    </citation>
    <scope>NUCLEOTIDE SEQUENCE</scope>
    <source>
        <strain evidence="4">LMG 31456</strain>
    </source>
</reference>
<dbReference type="CDD" id="cd04647">
    <property type="entry name" value="LbH_MAT_like"/>
    <property type="match status" value="1"/>
</dbReference>
<dbReference type="SUPFAM" id="SSF51161">
    <property type="entry name" value="Trimeric LpxA-like enzymes"/>
    <property type="match status" value="1"/>
</dbReference>
<dbReference type="InterPro" id="IPR001451">
    <property type="entry name" value="Hexapep"/>
</dbReference>
<dbReference type="EMBL" id="WHOD01000109">
    <property type="protein sequence ID" value="NOU97336.1"/>
    <property type="molecule type" value="Genomic_DNA"/>
</dbReference>
<dbReference type="GO" id="GO:0008374">
    <property type="term" value="F:O-acyltransferase activity"/>
    <property type="evidence" value="ECO:0007669"/>
    <property type="project" value="TreeGrafter"/>
</dbReference>
<keyword evidence="4" id="KW-0012">Acyltransferase</keyword>
<evidence type="ECO:0000256" key="3">
    <source>
        <dbReference type="ARBA" id="ARBA00022737"/>
    </source>
</evidence>
<accession>A0A972H6M7</accession>
<evidence type="ECO:0000313" key="4">
    <source>
        <dbReference type="EMBL" id="NOU97336.1"/>
    </source>
</evidence>
<keyword evidence="2" id="KW-0808">Transferase</keyword>
<sequence>MFSFFRARLRKYVLEEVWIEDYIKMGMRIGDNCSIQPGVTFDYSHCWLIKIGNNVTIAPQAYLLTHDASTKREKKYTKVGSITIEDNVFIGARALIMPGVTIGQNSIVAVGSVVTKCIPQGSIVAGNPAKVISSIEKYMEKTEMLMDSAKVYDASYTISGNISSQDKAKMYEELINKIGFVV</sequence>
<evidence type="ECO:0000256" key="2">
    <source>
        <dbReference type="ARBA" id="ARBA00022679"/>
    </source>
</evidence>
<keyword evidence="3" id="KW-0677">Repeat</keyword>
<name>A0A972H6M7_9BACL</name>
<protein>
    <submittedName>
        <fullName evidence="4">Acyltransferase</fullName>
    </submittedName>
</protein>